<feature type="domain" description="PepSY" evidence="2">
    <location>
        <begin position="8"/>
        <end position="87"/>
    </location>
</feature>
<feature type="signal peptide" evidence="1">
    <location>
        <begin position="1"/>
        <end position="22"/>
    </location>
</feature>
<dbReference type="InterPro" id="IPR025711">
    <property type="entry name" value="PepSY"/>
</dbReference>
<reference evidence="3" key="1">
    <citation type="submission" date="2006-06" db="EMBL/GenBank/DDBJ databases">
        <title>Complete sequence of chromosome of Chelativorans sp. BNC1.</title>
        <authorList>
            <consortium name="US DOE Joint Genome Institute"/>
            <person name="Copeland A."/>
            <person name="Lucas S."/>
            <person name="Lapidus A."/>
            <person name="Barry K."/>
            <person name="Detter J.C."/>
            <person name="Glavina del Rio T."/>
            <person name="Hammon N."/>
            <person name="Israni S."/>
            <person name="Dalin E."/>
            <person name="Tice H."/>
            <person name="Pitluck S."/>
            <person name="Chertkov O."/>
            <person name="Brettin T."/>
            <person name="Bruce D."/>
            <person name="Han C."/>
            <person name="Tapia R."/>
            <person name="Gilna P."/>
            <person name="Schmutz J."/>
            <person name="Larimer F."/>
            <person name="Land M."/>
            <person name="Hauser L."/>
            <person name="Kyrpides N."/>
            <person name="Mikhailova N."/>
            <person name="Richardson P."/>
        </authorList>
    </citation>
    <scope>NUCLEOTIDE SEQUENCE</scope>
    <source>
        <strain evidence="3">BNC1</strain>
    </source>
</reference>
<evidence type="ECO:0000259" key="2">
    <source>
        <dbReference type="Pfam" id="PF13670"/>
    </source>
</evidence>
<evidence type="ECO:0000256" key="1">
    <source>
        <dbReference type="SAM" id="SignalP"/>
    </source>
</evidence>
<organism evidence="3">
    <name type="scientific">Chelativorans sp. (strain BNC1)</name>
    <dbReference type="NCBI Taxonomy" id="266779"/>
    <lineage>
        <taxon>Bacteria</taxon>
        <taxon>Pseudomonadati</taxon>
        <taxon>Pseudomonadota</taxon>
        <taxon>Alphaproteobacteria</taxon>
        <taxon>Hyphomicrobiales</taxon>
        <taxon>Phyllobacteriaceae</taxon>
        <taxon>Chelativorans</taxon>
    </lineage>
</organism>
<name>Q11DM8_CHESB</name>
<dbReference type="HOGENOM" id="CLU_183793_0_0_5"/>
<dbReference type="eggNOG" id="COG5591">
    <property type="taxonomic scope" value="Bacteria"/>
</dbReference>
<dbReference type="AlphaFoldDB" id="Q11DM8"/>
<accession>Q11DM8</accession>
<dbReference type="Pfam" id="PF13670">
    <property type="entry name" value="PepSY_2"/>
    <property type="match status" value="1"/>
</dbReference>
<sequence length="89" mass="10062" precursor="true">MNNRSFLAPFLAALFASTPLLAQTTNESAVPPETAMKASAIIAKIEDRADFRYLDELDWDDEGYYQIIYYTKDKAKVEMRINPVTGDPL</sequence>
<proteinExistence type="predicted"/>
<dbReference type="OrthoDB" id="8099763at2"/>
<protein>
    <recommendedName>
        <fullName evidence="2">PepSY domain-containing protein</fullName>
    </recommendedName>
</protein>
<keyword evidence="1" id="KW-0732">Signal</keyword>
<dbReference type="KEGG" id="mes:Meso_3125"/>
<dbReference type="EMBL" id="CP000390">
    <property type="protein sequence ID" value="ABG64497.1"/>
    <property type="molecule type" value="Genomic_DNA"/>
</dbReference>
<feature type="chain" id="PRO_5004180033" description="PepSY domain-containing protein" evidence="1">
    <location>
        <begin position="23"/>
        <end position="89"/>
    </location>
</feature>
<evidence type="ECO:0000313" key="3">
    <source>
        <dbReference type="EMBL" id="ABG64497.1"/>
    </source>
</evidence>
<gene>
    <name evidence="3" type="ordered locus">Meso_3125</name>
</gene>